<evidence type="ECO:0000313" key="3">
    <source>
        <dbReference type="EMBL" id="MFI9105417.1"/>
    </source>
</evidence>
<comment type="caution">
    <text evidence="3">The sequence shown here is derived from an EMBL/GenBank/DDBJ whole genome shotgun (WGS) entry which is preliminary data.</text>
</comment>
<dbReference type="SUPFAM" id="SSF89372">
    <property type="entry name" value="Fucose-specific lectin"/>
    <property type="match status" value="1"/>
</dbReference>
<evidence type="ECO:0000256" key="1">
    <source>
        <dbReference type="SAM" id="SignalP"/>
    </source>
</evidence>
<dbReference type="RefSeq" id="WP_399656102.1">
    <property type="nucleotide sequence ID" value="NZ_JBITYG010000012.1"/>
</dbReference>
<reference evidence="3 4" key="1">
    <citation type="submission" date="2024-10" db="EMBL/GenBank/DDBJ databases">
        <title>The Natural Products Discovery Center: Release of the First 8490 Sequenced Strains for Exploring Actinobacteria Biosynthetic Diversity.</title>
        <authorList>
            <person name="Kalkreuter E."/>
            <person name="Kautsar S.A."/>
            <person name="Yang D."/>
            <person name="Bader C.D."/>
            <person name="Teijaro C.N."/>
            <person name="Fluegel L."/>
            <person name="Davis C.M."/>
            <person name="Simpson J.R."/>
            <person name="Lauterbach L."/>
            <person name="Steele A.D."/>
            <person name="Gui C."/>
            <person name="Meng S."/>
            <person name="Li G."/>
            <person name="Viehrig K."/>
            <person name="Ye F."/>
            <person name="Su P."/>
            <person name="Kiefer A.F."/>
            <person name="Nichols A."/>
            <person name="Cepeda A.J."/>
            <person name="Yan W."/>
            <person name="Fan B."/>
            <person name="Jiang Y."/>
            <person name="Adhikari A."/>
            <person name="Zheng C.-J."/>
            <person name="Schuster L."/>
            <person name="Cowan T.M."/>
            <person name="Smanski M.J."/>
            <person name="Chevrette M.G."/>
            <person name="De Carvalho L.P.S."/>
            <person name="Shen B."/>
        </authorList>
    </citation>
    <scope>NUCLEOTIDE SEQUENCE [LARGE SCALE GENOMIC DNA]</scope>
    <source>
        <strain evidence="3 4">NPDC053399</strain>
    </source>
</reference>
<dbReference type="Pfam" id="PF26607">
    <property type="entry name" value="DUF8189"/>
    <property type="match status" value="1"/>
</dbReference>
<keyword evidence="4" id="KW-1185">Reference proteome</keyword>
<evidence type="ECO:0000313" key="4">
    <source>
        <dbReference type="Proteomes" id="UP001614394"/>
    </source>
</evidence>
<dbReference type="Proteomes" id="UP001614394">
    <property type="component" value="Unassembled WGS sequence"/>
</dbReference>
<proteinExistence type="predicted"/>
<name>A0ABW8CHY7_9ACTN</name>
<feature type="domain" description="PLL-like beta propeller" evidence="2">
    <location>
        <begin position="80"/>
        <end position="162"/>
    </location>
</feature>
<feature type="chain" id="PRO_5046402371" description="PLL-like beta propeller domain-containing protein" evidence="1">
    <location>
        <begin position="28"/>
        <end position="164"/>
    </location>
</feature>
<dbReference type="InterPro" id="IPR058502">
    <property type="entry name" value="PLL-like_beta-prop"/>
</dbReference>
<protein>
    <recommendedName>
        <fullName evidence="2">PLL-like beta propeller domain-containing protein</fullName>
    </recommendedName>
</protein>
<sequence>MKSKLRAFMTVLAVLAGLFVFSGPAQATGRNDVAPRGVASTNGLQGWANRVADGPREGDGCRIHLEGPTDPLLVCGSWYAVATWADDRTEVFGLGTDSRVWHTYQTSWNSGFTPWGVLGGHDLNPSYGVTVQTNDPIIQVLGGDNRFWCKQYNGHGGWDEWISC</sequence>
<evidence type="ECO:0000259" key="2">
    <source>
        <dbReference type="Pfam" id="PF26607"/>
    </source>
</evidence>
<organism evidence="3 4">
    <name type="scientific">Streptomyces fildesensis</name>
    <dbReference type="NCBI Taxonomy" id="375757"/>
    <lineage>
        <taxon>Bacteria</taxon>
        <taxon>Bacillati</taxon>
        <taxon>Actinomycetota</taxon>
        <taxon>Actinomycetes</taxon>
        <taxon>Kitasatosporales</taxon>
        <taxon>Streptomycetaceae</taxon>
        <taxon>Streptomyces</taxon>
    </lineage>
</organism>
<dbReference type="EMBL" id="JBITYG010000012">
    <property type="protein sequence ID" value="MFI9105417.1"/>
    <property type="molecule type" value="Genomic_DNA"/>
</dbReference>
<keyword evidence="1" id="KW-0732">Signal</keyword>
<accession>A0ABW8CHY7</accession>
<gene>
    <name evidence="3" type="ORF">ACIGXA_33390</name>
</gene>
<feature type="signal peptide" evidence="1">
    <location>
        <begin position="1"/>
        <end position="27"/>
    </location>
</feature>